<dbReference type="EMBL" id="BARS01000153">
    <property type="protein sequence ID" value="GAF72757.1"/>
    <property type="molecule type" value="Genomic_DNA"/>
</dbReference>
<protein>
    <submittedName>
        <fullName evidence="1">Uncharacterized protein</fullName>
    </submittedName>
</protein>
<sequence>MLRVTGEAVKEERVWEAFLNYRAHPDIVGEGKNRQVVPFKNWLAQLGLGDEVEEKKRTLSDEDIKRAFSKGVRKMAVLPPGVRIKEK</sequence>
<organism evidence="1">
    <name type="scientific">marine sediment metagenome</name>
    <dbReference type="NCBI Taxonomy" id="412755"/>
    <lineage>
        <taxon>unclassified sequences</taxon>
        <taxon>metagenomes</taxon>
        <taxon>ecological metagenomes</taxon>
    </lineage>
</organism>
<dbReference type="AlphaFoldDB" id="X0S9Z6"/>
<reference evidence="1" key="1">
    <citation type="journal article" date="2014" name="Front. Microbiol.">
        <title>High frequency of phylogenetically diverse reductive dehalogenase-homologous genes in deep subseafloor sedimentary metagenomes.</title>
        <authorList>
            <person name="Kawai M."/>
            <person name="Futagami T."/>
            <person name="Toyoda A."/>
            <person name="Takaki Y."/>
            <person name="Nishi S."/>
            <person name="Hori S."/>
            <person name="Arai W."/>
            <person name="Tsubouchi T."/>
            <person name="Morono Y."/>
            <person name="Uchiyama I."/>
            <person name="Ito T."/>
            <person name="Fujiyama A."/>
            <person name="Inagaki F."/>
            <person name="Takami H."/>
        </authorList>
    </citation>
    <scope>NUCLEOTIDE SEQUENCE</scope>
    <source>
        <strain evidence="1">Expedition CK06-06</strain>
    </source>
</reference>
<gene>
    <name evidence="1" type="ORF">S01H1_00438</name>
</gene>
<proteinExistence type="predicted"/>
<comment type="caution">
    <text evidence="1">The sequence shown here is derived from an EMBL/GenBank/DDBJ whole genome shotgun (WGS) entry which is preliminary data.</text>
</comment>
<accession>X0S9Z6</accession>
<evidence type="ECO:0000313" key="1">
    <source>
        <dbReference type="EMBL" id="GAF72757.1"/>
    </source>
</evidence>
<name>X0S9Z6_9ZZZZ</name>